<dbReference type="PANTHER" id="PTHR22726">
    <property type="entry name" value="METALLOENDOPEPTIDASE OMA1"/>
    <property type="match status" value="1"/>
</dbReference>
<keyword evidence="3 6" id="KW-0378">Hydrolase</keyword>
<reference evidence="8 9" key="1">
    <citation type="submission" date="2012-04" db="EMBL/GenBank/DDBJ databases">
        <title>The Genome Sequence of Saprolegnia declina VS20.</title>
        <authorList>
            <consortium name="The Broad Institute Genome Sequencing Platform"/>
            <person name="Russ C."/>
            <person name="Nusbaum C."/>
            <person name="Tyler B."/>
            <person name="van West P."/>
            <person name="Dieguez-Uribeondo J."/>
            <person name="de Bruijn I."/>
            <person name="Tripathy S."/>
            <person name="Jiang R."/>
            <person name="Young S.K."/>
            <person name="Zeng Q."/>
            <person name="Gargeya S."/>
            <person name="Fitzgerald M."/>
            <person name="Haas B."/>
            <person name="Abouelleil A."/>
            <person name="Alvarado L."/>
            <person name="Arachchi H.M."/>
            <person name="Berlin A."/>
            <person name="Chapman S.B."/>
            <person name="Goldberg J."/>
            <person name="Griggs A."/>
            <person name="Gujja S."/>
            <person name="Hansen M."/>
            <person name="Howarth C."/>
            <person name="Imamovic A."/>
            <person name="Larimer J."/>
            <person name="McCowen C."/>
            <person name="Montmayeur A."/>
            <person name="Murphy C."/>
            <person name="Neiman D."/>
            <person name="Pearson M."/>
            <person name="Priest M."/>
            <person name="Roberts A."/>
            <person name="Saif S."/>
            <person name="Shea T."/>
            <person name="Sisk P."/>
            <person name="Sykes S."/>
            <person name="Wortman J."/>
            <person name="Nusbaum C."/>
            <person name="Birren B."/>
        </authorList>
    </citation>
    <scope>NUCLEOTIDE SEQUENCE [LARGE SCALE GENOMIC DNA]</scope>
    <source>
        <strain evidence="8 9">VS20</strain>
    </source>
</reference>
<evidence type="ECO:0000313" key="8">
    <source>
        <dbReference type="EMBL" id="EQC28208.1"/>
    </source>
</evidence>
<dbReference type="EMBL" id="JH767197">
    <property type="protein sequence ID" value="EQC28208.1"/>
    <property type="molecule type" value="Genomic_DNA"/>
</dbReference>
<dbReference type="Pfam" id="PF01435">
    <property type="entry name" value="Peptidase_M48"/>
    <property type="match status" value="1"/>
</dbReference>
<keyword evidence="1 6" id="KW-0645">Protease</keyword>
<evidence type="ECO:0000313" key="9">
    <source>
        <dbReference type="Proteomes" id="UP000030762"/>
    </source>
</evidence>
<dbReference type="OrthoDB" id="7464992at2759"/>
<evidence type="ECO:0000259" key="7">
    <source>
        <dbReference type="Pfam" id="PF01435"/>
    </source>
</evidence>
<evidence type="ECO:0000256" key="5">
    <source>
        <dbReference type="ARBA" id="ARBA00023049"/>
    </source>
</evidence>
<keyword evidence="5 6" id="KW-0482">Metalloprotease</keyword>
<comment type="similarity">
    <text evidence="6">Belongs to the peptidase M48 family.</text>
</comment>
<dbReference type="GO" id="GO:0016020">
    <property type="term" value="C:membrane"/>
    <property type="evidence" value="ECO:0007669"/>
    <property type="project" value="TreeGrafter"/>
</dbReference>
<dbReference type="Gene3D" id="3.30.2010.10">
    <property type="entry name" value="Metalloproteases ('zincins'), catalytic domain"/>
    <property type="match status" value="1"/>
</dbReference>
<evidence type="ECO:0000256" key="3">
    <source>
        <dbReference type="ARBA" id="ARBA00022801"/>
    </source>
</evidence>
<name>T0R7Z4_SAPDV</name>
<dbReference type="GO" id="GO:0046872">
    <property type="term" value="F:metal ion binding"/>
    <property type="evidence" value="ECO:0007669"/>
    <property type="project" value="UniProtKB-KW"/>
</dbReference>
<dbReference type="VEuPathDB" id="FungiDB:SDRG_14032"/>
<dbReference type="GO" id="GO:0004222">
    <property type="term" value="F:metalloendopeptidase activity"/>
    <property type="evidence" value="ECO:0007669"/>
    <property type="project" value="InterPro"/>
</dbReference>
<dbReference type="STRING" id="1156394.T0R7Z4"/>
<keyword evidence="2" id="KW-0479">Metal-binding</keyword>
<evidence type="ECO:0000256" key="6">
    <source>
        <dbReference type="RuleBase" id="RU003983"/>
    </source>
</evidence>
<organism evidence="8 9">
    <name type="scientific">Saprolegnia diclina (strain VS20)</name>
    <dbReference type="NCBI Taxonomy" id="1156394"/>
    <lineage>
        <taxon>Eukaryota</taxon>
        <taxon>Sar</taxon>
        <taxon>Stramenopiles</taxon>
        <taxon>Oomycota</taxon>
        <taxon>Saprolegniomycetes</taxon>
        <taxon>Saprolegniales</taxon>
        <taxon>Saprolegniaceae</taxon>
        <taxon>Saprolegnia</taxon>
    </lineage>
</organism>
<keyword evidence="9" id="KW-1185">Reference proteome</keyword>
<dbReference type="eggNOG" id="KOG2661">
    <property type="taxonomic scope" value="Eukaryota"/>
</dbReference>
<dbReference type="AlphaFoldDB" id="T0R7Z4"/>
<dbReference type="CDD" id="cd07331">
    <property type="entry name" value="M48C_Oma1_like"/>
    <property type="match status" value="1"/>
</dbReference>
<evidence type="ECO:0000256" key="2">
    <source>
        <dbReference type="ARBA" id="ARBA00022723"/>
    </source>
</evidence>
<dbReference type="InterPro" id="IPR051156">
    <property type="entry name" value="Mito/Outer_Membr_Metalloprot"/>
</dbReference>
<evidence type="ECO:0000256" key="1">
    <source>
        <dbReference type="ARBA" id="ARBA00022670"/>
    </source>
</evidence>
<evidence type="ECO:0000256" key="4">
    <source>
        <dbReference type="ARBA" id="ARBA00022833"/>
    </source>
</evidence>
<comment type="cofactor">
    <cofactor evidence="6">
        <name>Zn(2+)</name>
        <dbReference type="ChEBI" id="CHEBI:29105"/>
    </cofactor>
    <text evidence="6">Binds 1 zinc ion per subunit.</text>
</comment>
<dbReference type="RefSeq" id="XP_008618357.1">
    <property type="nucleotide sequence ID" value="XM_008620135.1"/>
</dbReference>
<dbReference type="InParanoid" id="T0R7Z4"/>
<protein>
    <recommendedName>
        <fullName evidence="7">Peptidase M48 domain-containing protein</fullName>
    </recommendedName>
</protein>
<dbReference type="GeneID" id="19954759"/>
<dbReference type="InterPro" id="IPR001915">
    <property type="entry name" value="Peptidase_M48"/>
</dbReference>
<dbReference type="GO" id="GO:0051603">
    <property type="term" value="P:proteolysis involved in protein catabolic process"/>
    <property type="evidence" value="ECO:0007669"/>
    <property type="project" value="TreeGrafter"/>
</dbReference>
<proteinExistence type="inferred from homology"/>
<dbReference type="OMA" id="WEVNVIP"/>
<accession>T0R7Z4</accession>
<feature type="domain" description="Peptidase M48" evidence="7">
    <location>
        <begin position="76"/>
        <end position="245"/>
    </location>
</feature>
<keyword evidence="4 6" id="KW-0862">Zinc</keyword>
<dbReference type="Proteomes" id="UP000030762">
    <property type="component" value="Unassembled WGS sequence"/>
</dbReference>
<dbReference type="PANTHER" id="PTHR22726:SF1">
    <property type="entry name" value="METALLOENDOPEPTIDASE OMA1, MITOCHONDRIAL"/>
    <property type="match status" value="1"/>
</dbReference>
<gene>
    <name evidence="8" type="ORF">SDRG_14032</name>
</gene>
<sequence length="269" mass="29603">MASLPLYVRASAAAGALATAAFGGYIYSHVETVPETGRRRLMLMTPQAERRLGEMSFREILRDNRDAIVPPSDPRAKMVRAVGERIAAASKRPDFKWDFVVIESPEPNAFCLPGGKICVYTGLFKLLRNQDSLAAVLSHEVAHALARHSAEQLSVGNLFSLFLLFLSPEASTLASSAFALGVNLPKSRAHESEADAIGLELMAKACYDPRASPAIFADWAKMDAPKSLKYFSTHPPSAERAKDLMNQLGTPLRHFDTHCHDVRRHFQQT</sequence>